<reference evidence="1 2" key="1">
    <citation type="submission" date="2016-03" db="EMBL/GenBank/DDBJ databases">
        <title>EvidentialGene: Evidence-directed Construction of Genes on Genomes.</title>
        <authorList>
            <person name="Gilbert D.G."/>
            <person name="Choi J.-H."/>
            <person name="Mockaitis K."/>
            <person name="Colbourne J."/>
            <person name="Pfrender M."/>
        </authorList>
    </citation>
    <scope>NUCLEOTIDE SEQUENCE [LARGE SCALE GENOMIC DNA]</scope>
    <source>
        <strain evidence="1 2">Xinb3</strain>
        <tissue evidence="1">Complete organism</tissue>
    </source>
</reference>
<protein>
    <submittedName>
        <fullName evidence="1">Uncharacterized protein</fullName>
    </submittedName>
</protein>
<dbReference type="Proteomes" id="UP000076858">
    <property type="component" value="Unassembled WGS sequence"/>
</dbReference>
<gene>
    <name evidence="1" type="ORF">APZ42_010662</name>
</gene>
<keyword evidence="2" id="KW-1185">Reference proteome</keyword>
<evidence type="ECO:0000313" key="2">
    <source>
        <dbReference type="Proteomes" id="UP000076858"/>
    </source>
</evidence>
<name>A0A164DA22_9CRUS</name>
<sequence length="73" mass="8363">MIAIDVCGYKVYSSNCSYTFSFTGQLQELLIHHCNQVEIAKCFADVSKAMWYGQHHAFPPMTSRHTVNLHRKA</sequence>
<dbReference type="AlphaFoldDB" id="A0A164DA22"/>
<organism evidence="1 2">
    <name type="scientific">Daphnia magna</name>
    <dbReference type="NCBI Taxonomy" id="35525"/>
    <lineage>
        <taxon>Eukaryota</taxon>
        <taxon>Metazoa</taxon>
        <taxon>Ecdysozoa</taxon>
        <taxon>Arthropoda</taxon>
        <taxon>Crustacea</taxon>
        <taxon>Branchiopoda</taxon>
        <taxon>Diplostraca</taxon>
        <taxon>Cladocera</taxon>
        <taxon>Anomopoda</taxon>
        <taxon>Daphniidae</taxon>
        <taxon>Daphnia</taxon>
    </lineage>
</organism>
<comment type="caution">
    <text evidence="1">The sequence shown here is derived from an EMBL/GenBank/DDBJ whole genome shotgun (WGS) entry which is preliminary data.</text>
</comment>
<evidence type="ECO:0000313" key="1">
    <source>
        <dbReference type="EMBL" id="KZR95561.1"/>
    </source>
</evidence>
<dbReference type="EMBL" id="LRGB01028339">
    <property type="protein sequence ID" value="KZR95561.1"/>
    <property type="molecule type" value="Genomic_DNA"/>
</dbReference>
<accession>A0A164DA22</accession>
<proteinExistence type="predicted"/>